<feature type="compositionally biased region" description="Polar residues" evidence="1">
    <location>
        <begin position="1"/>
        <end position="12"/>
    </location>
</feature>
<organism evidence="2 3">
    <name type="scientific">Panicum miliaceum</name>
    <name type="common">Proso millet</name>
    <name type="synonym">Broomcorn millet</name>
    <dbReference type="NCBI Taxonomy" id="4540"/>
    <lineage>
        <taxon>Eukaryota</taxon>
        <taxon>Viridiplantae</taxon>
        <taxon>Streptophyta</taxon>
        <taxon>Embryophyta</taxon>
        <taxon>Tracheophyta</taxon>
        <taxon>Spermatophyta</taxon>
        <taxon>Magnoliopsida</taxon>
        <taxon>Liliopsida</taxon>
        <taxon>Poales</taxon>
        <taxon>Poaceae</taxon>
        <taxon>PACMAD clade</taxon>
        <taxon>Panicoideae</taxon>
        <taxon>Panicodae</taxon>
        <taxon>Paniceae</taxon>
        <taxon>Panicinae</taxon>
        <taxon>Panicum</taxon>
        <taxon>Panicum sect. Panicum</taxon>
    </lineage>
</organism>
<dbReference type="EMBL" id="PQIB02000005">
    <property type="protein sequence ID" value="RLN17299.1"/>
    <property type="molecule type" value="Genomic_DNA"/>
</dbReference>
<accession>A0A3L6S9S3</accession>
<evidence type="ECO:0000313" key="3">
    <source>
        <dbReference type="Proteomes" id="UP000275267"/>
    </source>
</evidence>
<protein>
    <submittedName>
        <fullName evidence="2">Uncharacterized protein</fullName>
    </submittedName>
</protein>
<feature type="compositionally biased region" description="Basic and acidic residues" evidence="1">
    <location>
        <begin position="164"/>
        <end position="180"/>
    </location>
</feature>
<feature type="region of interest" description="Disordered" evidence="1">
    <location>
        <begin position="1"/>
        <end position="195"/>
    </location>
</feature>
<comment type="caution">
    <text evidence="2">The sequence shown here is derived from an EMBL/GenBank/DDBJ whole genome shotgun (WGS) entry which is preliminary data.</text>
</comment>
<feature type="compositionally biased region" description="Basic residues" evidence="1">
    <location>
        <begin position="115"/>
        <end position="125"/>
    </location>
</feature>
<evidence type="ECO:0000256" key="1">
    <source>
        <dbReference type="SAM" id="MobiDB-lite"/>
    </source>
</evidence>
<name>A0A3L6S9S3_PANMI</name>
<dbReference type="AlphaFoldDB" id="A0A3L6S9S3"/>
<proteinExistence type="predicted"/>
<evidence type="ECO:0000313" key="2">
    <source>
        <dbReference type="EMBL" id="RLN17299.1"/>
    </source>
</evidence>
<dbReference type="Proteomes" id="UP000275267">
    <property type="component" value="Unassembled WGS sequence"/>
</dbReference>
<gene>
    <name evidence="2" type="ORF">C2845_PM02G38170</name>
</gene>
<reference evidence="3" key="1">
    <citation type="journal article" date="2019" name="Nat. Commun.">
        <title>The genome of broomcorn millet.</title>
        <authorList>
            <person name="Zou C."/>
            <person name="Miki D."/>
            <person name="Li D."/>
            <person name="Tang Q."/>
            <person name="Xiao L."/>
            <person name="Rajput S."/>
            <person name="Deng P."/>
            <person name="Jia W."/>
            <person name="Huang R."/>
            <person name="Zhang M."/>
            <person name="Sun Y."/>
            <person name="Hu J."/>
            <person name="Fu X."/>
            <person name="Schnable P.S."/>
            <person name="Li F."/>
            <person name="Zhang H."/>
            <person name="Feng B."/>
            <person name="Zhu X."/>
            <person name="Liu R."/>
            <person name="Schnable J.C."/>
            <person name="Zhu J.-K."/>
            <person name="Zhang H."/>
        </authorList>
    </citation>
    <scope>NUCLEOTIDE SEQUENCE [LARGE SCALE GENOMIC DNA]</scope>
</reference>
<sequence>MTGSRDQTTLSPENLHGAMHGDQRLSSTSVPVGRPADPRRKDGHWRQAPTAAATGRSSRSMAVDQPLTGKELAGLEWSTTASTAPRANLPATARNRTGAPGNRQCRTSHGGQRAPHPRQRTRGCKPGRDASGCGSAPIRPGICRSGTYARGSVGEEQSQQLEAPNRRGEKEGKEERRKGEQAPLGPAAGRRPHCP</sequence>
<keyword evidence="3" id="KW-1185">Reference proteome</keyword>